<dbReference type="AlphaFoldDB" id="A0A195FUR7"/>
<reference evidence="1 2" key="1">
    <citation type="submission" date="2016-03" db="EMBL/GenBank/DDBJ databases">
        <title>Trachymyrmex septentrionalis WGS genome.</title>
        <authorList>
            <person name="Nygaard S."/>
            <person name="Hu H."/>
            <person name="Boomsma J."/>
            <person name="Zhang G."/>
        </authorList>
    </citation>
    <scope>NUCLEOTIDE SEQUENCE [LARGE SCALE GENOMIC DNA]</scope>
    <source>
        <strain evidence="1">Tsep2-gDNA-1</strain>
        <tissue evidence="1">Whole body</tissue>
    </source>
</reference>
<dbReference type="EMBL" id="KQ981261">
    <property type="protein sequence ID" value="KYN44166.1"/>
    <property type="molecule type" value="Genomic_DNA"/>
</dbReference>
<keyword evidence="2" id="KW-1185">Reference proteome</keyword>
<dbReference type="Proteomes" id="UP000078541">
    <property type="component" value="Unassembled WGS sequence"/>
</dbReference>
<sequence length="35" mass="4432">MWAKNNLKESTILFYIKMSYDYFCERSTYFKRIKL</sequence>
<evidence type="ECO:0000313" key="1">
    <source>
        <dbReference type="EMBL" id="KYN44166.1"/>
    </source>
</evidence>
<gene>
    <name evidence="1" type="ORF">ALC56_01482</name>
</gene>
<name>A0A195FUR7_9HYME</name>
<organism evidence="1 2">
    <name type="scientific">Trachymyrmex septentrionalis</name>
    <dbReference type="NCBI Taxonomy" id="34720"/>
    <lineage>
        <taxon>Eukaryota</taxon>
        <taxon>Metazoa</taxon>
        <taxon>Ecdysozoa</taxon>
        <taxon>Arthropoda</taxon>
        <taxon>Hexapoda</taxon>
        <taxon>Insecta</taxon>
        <taxon>Pterygota</taxon>
        <taxon>Neoptera</taxon>
        <taxon>Endopterygota</taxon>
        <taxon>Hymenoptera</taxon>
        <taxon>Apocrita</taxon>
        <taxon>Aculeata</taxon>
        <taxon>Formicoidea</taxon>
        <taxon>Formicidae</taxon>
        <taxon>Myrmicinae</taxon>
        <taxon>Trachymyrmex</taxon>
    </lineage>
</organism>
<evidence type="ECO:0000313" key="2">
    <source>
        <dbReference type="Proteomes" id="UP000078541"/>
    </source>
</evidence>
<proteinExistence type="predicted"/>
<protein>
    <submittedName>
        <fullName evidence="1">Uncharacterized protein</fullName>
    </submittedName>
</protein>
<accession>A0A195FUR7</accession>